<evidence type="ECO:0000256" key="1">
    <source>
        <dbReference type="SAM" id="Phobius"/>
    </source>
</evidence>
<gene>
    <name evidence="2" type="ORF">RHSIM_Rhsim08G0015800</name>
</gene>
<evidence type="ECO:0000313" key="2">
    <source>
        <dbReference type="EMBL" id="KAF7134400.1"/>
    </source>
</evidence>
<evidence type="ECO:0000313" key="3">
    <source>
        <dbReference type="Proteomes" id="UP000626092"/>
    </source>
</evidence>
<reference evidence="2" key="1">
    <citation type="submission" date="2019-11" db="EMBL/GenBank/DDBJ databases">
        <authorList>
            <person name="Liu Y."/>
            <person name="Hou J."/>
            <person name="Li T.-Q."/>
            <person name="Guan C.-H."/>
            <person name="Wu X."/>
            <person name="Wu H.-Z."/>
            <person name="Ling F."/>
            <person name="Zhang R."/>
            <person name="Shi X.-G."/>
            <person name="Ren J.-P."/>
            <person name="Chen E.-F."/>
            <person name="Sun J.-M."/>
        </authorList>
    </citation>
    <scope>NUCLEOTIDE SEQUENCE</scope>
    <source>
        <strain evidence="2">Adult_tree_wgs_1</strain>
        <tissue evidence="2">Leaves</tissue>
    </source>
</reference>
<dbReference type="EMBL" id="WJXA01000008">
    <property type="protein sequence ID" value="KAF7134400.1"/>
    <property type="molecule type" value="Genomic_DNA"/>
</dbReference>
<dbReference type="AlphaFoldDB" id="A0A834GHR3"/>
<keyword evidence="3" id="KW-1185">Reference proteome</keyword>
<feature type="transmembrane region" description="Helical" evidence="1">
    <location>
        <begin position="45"/>
        <end position="63"/>
    </location>
</feature>
<sequence length="88" mass="9823">MLSSETVKVRICVIVAAVSLAVAMFGGAGEDFCGESWLGYEQVDMMQLQLVLLLVELAIKYFIMQHLLKHSRDVVLCSAVWIAKKDMM</sequence>
<name>A0A834GHR3_RHOSS</name>
<organism evidence="2 3">
    <name type="scientific">Rhododendron simsii</name>
    <name type="common">Sims's rhododendron</name>
    <dbReference type="NCBI Taxonomy" id="118357"/>
    <lineage>
        <taxon>Eukaryota</taxon>
        <taxon>Viridiplantae</taxon>
        <taxon>Streptophyta</taxon>
        <taxon>Embryophyta</taxon>
        <taxon>Tracheophyta</taxon>
        <taxon>Spermatophyta</taxon>
        <taxon>Magnoliopsida</taxon>
        <taxon>eudicotyledons</taxon>
        <taxon>Gunneridae</taxon>
        <taxon>Pentapetalae</taxon>
        <taxon>asterids</taxon>
        <taxon>Ericales</taxon>
        <taxon>Ericaceae</taxon>
        <taxon>Ericoideae</taxon>
        <taxon>Rhodoreae</taxon>
        <taxon>Rhododendron</taxon>
    </lineage>
</organism>
<keyword evidence="1" id="KW-0812">Transmembrane</keyword>
<proteinExistence type="predicted"/>
<comment type="caution">
    <text evidence="2">The sequence shown here is derived from an EMBL/GenBank/DDBJ whole genome shotgun (WGS) entry which is preliminary data.</text>
</comment>
<protein>
    <submittedName>
        <fullName evidence="2">Uncharacterized protein</fullName>
    </submittedName>
</protein>
<keyword evidence="1" id="KW-0472">Membrane</keyword>
<dbReference type="Proteomes" id="UP000626092">
    <property type="component" value="Unassembled WGS sequence"/>
</dbReference>
<keyword evidence="1" id="KW-1133">Transmembrane helix</keyword>
<accession>A0A834GHR3</accession>